<sequence length="264" mass="30055">MTSTHSNDMIRNKDNLKGLCLYEVQFKEAIYNWKLLLVINPQLPKDAFWFLPHDNENTAFDAALYATQKYGGGFLSVVSQDKRLHQNQDPNRNFSSSQTKEISCKAQKYASNLYTKIIFTIIETYKKESYPFLALHSNENSWRGAGGKGSVSILHSSKYVHSYPAYKNVSSSSTGLKDEDSLIYIAGLSKTPDLKILKSLLSKGIHVKYEIVNQMNNDCSMSNYVVLHKSHSSYYNIEVEHGALKTQKIMIDKLMTHIQEISSY</sequence>
<dbReference type="EMBL" id="CACVAS010000116">
    <property type="protein sequence ID" value="CAA6821494.1"/>
    <property type="molecule type" value="Genomic_DNA"/>
</dbReference>
<accession>A0A6S6TQ20</accession>
<organism evidence="1">
    <name type="scientific">uncultured Sulfurovum sp</name>
    <dbReference type="NCBI Taxonomy" id="269237"/>
    <lineage>
        <taxon>Bacteria</taxon>
        <taxon>Pseudomonadati</taxon>
        <taxon>Campylobacterota</taxon>
        <taxon>Epsilonproteobacteria</taxon>
        <taxon>Campylobacterales</taxon>
        <taxon>Sulfurovaceae</taxon>
        <taxon>Sulfurovum</taxon>
        <taxon>environmental samples</taxon>
    </lineage>
</organism>
<evidence type="ECO:0000313" key="1">
    <source>
        <dbReference type="EMBL" id="CAA6821494.1"/>
    </source>
</evidence>
<protein>
    <submittedName>
        <fullName evidence="1">Uncharacterized protein</fullName>
    </submittedName>
</protein>
<gene>
    <name evidence="1" type="ORF">HELGO_WM19047</name>
</gene>
<dbReference type="AlphaFoldDB" id="A0A6S6TQ20"/>
<name>A0A6S6TQ20_9BACT</name>
<reference evidence="1" key="1">
    <citation type="submission" date="2020-01" db="EMBL/GenBank/DDBJ databases">
        <authorList>
            <person name="Meier V. D."/>
            <person name="Meier V D."/>
        </authorList>
    </citation>
    <scope>NUCLEOTIDE SEQUENCE</scope>
    <source>
        <strain evidence="1">HLG_WM_MAG_01</strain>
    </source>
</reference>
<proteinExistence type="predicted"/>